<evidence type="ECO:0000313" key="2">
    <source>
        <dbReference type="EMBL" id="OHT19440.1"/>
    </source>
</evidence>
<dbReference type="RefSeq" id="WP_070935570.1">
    <property type="nucleotide sequence ID" value="NZ_MIPT01000001.1"/>
</dbReference>
<gene>
    <name evidence="2" type="ORF">BHE75_01425</name>
</gene>
<comment type="caution">
    <text evidence="2">The sequence shown here is derived from an EMBL/GenBank/DDBJ whole genome shotgun (WGS) entry which is preliminary data.</text>
</comment>
<dbReference type="OrthoDB" id="7452576at2"/>
<accession>A0A1S1HFY7</accession>
<proteinExistence type="predicted"/>
<feature type="region of interest" description="Disordered" evidence="1">
    <location>
        <begin position="1"/>
        <end position="25"/>
    </location>
</feature>
<dbReference type="AlphaFoldDB" id="A0A1S1HFY7"/>
<sequence>MPKMSDRERLADLAEKSRKLAEEMETTRRRVRERYGALVTALPVESIGEREFREAVGLLVKLDGQTAIAALKAALPKS</sequence>
<name>A0A1S1HFY7_9SPHN</name>
<evidence type="ECO:0000313" key="3">
    <source>
        <dbReference type="Proteomes" id="UP000179467"/>
    </source>
</evidence>
<keyword evidence="3" id="KW-1185">Reference proteome</keyword>
<dbReference type="Proteomes" id="UP000179467">
    <property type="component" value="Unassembled WGS sequence"/>
</dbReference>
<protein>
    <submittedName>
        <fullName evidence="2">Uncharacterized protein</fullName>
    </submittedName>
</protein>
<dbReference type="EMBL" id="MIPT01000001">
    <property type="protein sequence ID" value="OHT19440.1"/>
    <property type="molecule type" value="Genomic_DNA"/>
</dbReference>
<reference evidence="2 3" key="1">
    <citation type="submission" date="2016-09" db="EMBL/GenBank/DDBJ databases">
        <title>Metabolic pathway, cell adaptation mechanisms and a novel monoxygenase revealed through proteogenomic-transcription analysis of a Sphingomonas haloaromaticamans strain degrading the fungicide ortho-phenylphenol.</title>
        <authorList>
            <person name="Perruchon C."/>
            <person name="Papadopoulou E.S."/>
            <person name="Rousidou C."/>
            <person name="Vasileiadis S."/>
            <person name="Tanou G."/>
            <person name="Amoutzias G."/>
            <person name="Molassiotis A."/>
            <person name="Karpouzas D.G."/>
        </authorList>
    </citation>
    <scope>NUCLEOTIDE SEQUENCE [LARGE SCALE GENOMIC DNA]</scope>
    <source>
        <strain evidence="2 3">P3</strain>
    </source>
</reference>
<organism evidence="2 3">
    <name type="scientific">Edaphosphingomonas haloaromaticamans</name>
    <dbReference type="NCBI Taxonomy" id="653954"/>
    <lineage>
        <taxon>Bacteria</taxon>
        <taxon>Pseudomonadati</taxon>
        <taxon>Pseudomonadota</taxon>
        <taxon>Alphaproteobacteria</taxon>
        <taxon>Sphingomonadales</taxon>
        <taxon>Rhizorhabdaceae</taxon>
        <taxon>Edaphosphingomonas</taxon>
    </lineage>
</organism>
<evidence type="ECO:0000256" key="1">
    <source>
        <dbReference type="SAM" id="MobiDB-lite"/>
    </source>
</evidence>